<evidence type="ECO:0000313" key="5">
    <source>
        <dbReference type="Proteomes" id="UP001314170"/>
    </source>
</evidence>
<dbReference type="PANTHER" id="PTHR31623">
    <property type="entry name" value="F21J9.9"/>
    <property type="match status" value="1"/>
</dbReference>
<name>A0AAV1QP98_9ROSI</name>
<protein>
    <submittedName>
        <fullName evidence="4">Uncharacterized protein</fullName>
    </submittedName>
</protein>
<keyword evidence="5" id="KW-1185">Reference proteome</keyword>
<evidence type="ECO:0000256" key="1">
    <source>
        <dbReference type="ARBA" id="ARBA00009861"/>
    </source>
</evidence>
<comment type="similarity">
    <text evidence="1">Belongs to the plant acyltransferase family.</text>
</comment>
<dbReference type="Proteomes" id="UP001314170">
    <property type="component" value="Unassembled WGS sequence"/>
</dbReference>
<gene>
    <name evidence="4" type="ORF">DCAF_LOCUS370</name>
</gene>
<evidence type="ECO:0000256" key="2">
    <source>
        <dbReference type="ARBA" id="ARBA00022679"/>
    </source>
</evidence>
<reference evidence="4 5" key="1">
    <citation type="submission" date="2024-01" db="EMBL/GenBank/DDBJ databases">
        <authorList>
            <person name="Waweru B."/>
        </authorList>
    </citation>
    <scope>NUCLEOTIDE SEQUENCE [LARGE SCALE GENOMIC DNA]</scope>
</reference>
<evidence type="ECO:0000313" key="4">
    <source>
        <dbReference type="EMBL" id="CAK7322759.1"/>
    </source>
</evidence>
<dbReference type="Gene3D" id="3.30.559.10">
    <property type="entry name" value="Chloramphenicol acetyltransferase-like domain"/>
    <property type="match status" value="2"/>
</dbReference>
<keyword evidence="3" id="KW-0012">Acyltransferase</keyword>
<comment type="caution">
    <text evidence="4">The sequence shown here is derived from an EMBL/GenBank/DDBJ whole genome shotgun (WGS) entry which is preliminary data.</text>
</comment>
<organism evidence="4 5">
    <name type="scientific">Dovyalis caffra</name>
    <dbReference type="NCBI Taxonomy" id="77055"/>
    <lineage>
        <taxon>Eukaryota</taxon>
        <taxon>Viridiplantae</taxon>
        <taxon>Streptophyta</taxon>
        <taxon>Embryophyta</taxon>
        <taxon>Tracheophyta</taxon>
        <taxon>Spermatophyta</taxon>
        <taxon>Magnoliopsida</taxon>
        <taxon>eudicotyledons</taxon>
        <taxon>Gunneridae</taxon>
        <taxon>Pentapetalae</taxon>
        <taxon>rosids</taxon>
        <taxon>fabids</taxon>
        <taxon>Malpighiales</taxon>
        <taxon>Salicaceae</taxon>
        <taxon>Flacourtieae</taxon>
        <taxon>Dovyalis</taxon>
    </lineage>
</organism>
<keyword evidence="2" id="KW-0808">Transferase</keyword>
<evidence type="ECO:0000256" key="3">
    <source>
        <dbReference type="ARBA" id="ARBA00023315"/>
    </source>
</evidence>
<accession>A0AAV1QP98</accession>
<dbReference type="InterPro" id="IPR023213">
    <property type="entry name" value="CAT-like_dom_sf"/>
</dbReference>
<dbReference type="GO" id="GO:0016746">
    <property type="term" value="F:acyltransferase activity"/>
    <property type="evidence" value="ECO:0007669"/>
    <property type="project" value="UniProtKB-KW"/>
</dbReference>
<sequence>MEIQIISKEIIKPSASTPHHVKTYKLSGKDQIADLAYFPIILFYSPTNEISSKNSDHLKKSFSKTLTLFYPFAGRIKDHSSIDCSDEGACYIEAHVTGNMSVIVQQPDIHQLEQLMPCKLEENLLELSTRVMLAVQVNYFDCGGIAVSIFISHRVADGSSLASFVKRWSAISCGGDLNIVDGVVIDCTSLFPPQDFSVIKLHENFRNDNSSTKTVTKRFVLDGPKVAVLREKLSNGPYLDRPTRVEAVSALMWGAFVGEESESKKVNKVAMHVVDLRKRLDPPLPQHCIGNIVHTTVANWPEKVVDFNGLAGKIHESISMINNDFVRKVSADGTDQGLLSEIAKDPNNWSLFCFSSWCKFPFYETDFGWGKPTWVGAAMKFMPRGAFFLDTRDGEGVEAWVTLSEEAMVKFEKNPDILAYASSSPSI</sequence>
<dbReference type="PANTHER" id="PTHR31623:SF28">
    <property type="entry name" value="BAHD ACYLTRANSFERASE"/>
    <property type="match status" value="1"/>
</dbReference>
<proteinExistence type="inferred from homology"/>
<dbReference type="AlphaFoldDB" id="A0AAV1QP98"/>
<dbReference type="Pfam" id="PF02458">
    <property type="entry name" value="Transferase"/>
    <property type="match status" value="1"/>
</dbReference>
<dbReference type="EMBL" id="CAWUPB010000027">
    <property type="protein sequence ID" value="CAK7322759.1"/>
    <property type="molecule type" value="Genomic_DNA"/>
</dbReference>